<dbReference type="CDD" id="cd00487">
    <property type="entry name" value="Pep_deformylase"/>
    <property type="match status" value="1"/>
</dbReference>
<evidence type="ECO:0000256" key="3">
    <source>
        <dbReference type="ARBA" id="ARBA00022801"/>
    </source>
</evidence>
<dbReference type="FunFam" id="3.90.45.10:FF:000002">
    <property type="entry name" value="Peptide deformylase"/>
    <property type="match status" value="1"/>
</dbReference>
<keyword evidence="5 6" id="KW-0408">Iron</keyword>
<evidence type="ECO:0000256" key="4">
    <source>
        <dbReference type="ARBA" id="ARBA00022917"/>
    </source>
</evidence>
<dbReference type="SUPFAM" id="SSF56420">
    <property type="entry name" value="Peptide deformylase"/>
    <property type="match status" value="1"/>
</dbReference>
<evidence type="ECO:0000256" key="6">
    <source>
        <dbReference type="HAMAP-Rule" id="MF_00163"/>
    </source>
</evidence>
<reference evidence="7 8" key="1">
    <citation type="submission" date="2019-03" db="EMBL/GenBank/DDBJ databases">
        <title>Genomic Encyclopedia of Type Strains, Phase IV (KMG-IV): sequencing the most valuable type-strain genomes for metagenomic binning, comparative biology and taxonomic classification.</title>
        <authorList>
            <person name="Goeker M."/>
        </authorList>
    </citation>
    <scope>NUCLEOTIDE SEQUENCE [LARGE SCALE GENOMIC DNA]</scope>
    <source>
        <strain evidence="7 8">DSM 28867</strain>
    </source>
</reference>
<comment type="catalytic activity">
    <reaction evidence="6">
        <text>N-terminal N-formyl-L-methionyl-[peptide] + H2O = N-terminal L-methionyl-[peptide] + formate</text>
        <dbReference type="Rhea" id="RHEA:24420"/>
        <dbReference type="Rhea" id="RHEA-COMP:10639"/>
        <dbReference type="Rhea" id="RHEA-COMP:10640"/>
        <dbReference type="ChEBI" id="CHEBI:15377"/>
        <dbReference type="ChEBI" id="CHEBI:15740"/>
        <dbReference type="ChEBI" id="CHEBI:49298"/>
        <dbReference type="ChEBI" id="CHEBI:64731"/>
        <dbReference type="EC" id="3.5.1.88"/>
    </reaction>
</comment>
<feature type="active site" evidence="6">
    <location>
        <position position="157"/>
    </location>
</feature>
<comment type="function">
    <text evidence="6">Removes the formyl group from the N-terminal Met of newly synthesized proteins. Requires at least a dipeptide for an efficient rate of reaction. N-terminal L-methionine is a prerequisite for activity but the enzyme has broad specificity at other positions.</text>
</comment>
<organism evidence="7 8">
    <name type="scientific">Breznakia blatticola</name>
    <dbReference type="NCBI Taxonomy" id="1754012"/>
    <lineage>
        <taxon>Bacteria</taxon>
        <taxon>Bacillati</taxon>
        <taxon>Bacillota</taxon>
        <taxon>Erysipelotrichia</taxon>
        <taxon>Erysipelotrichales</taxon>
        <taxon>Erysipelotrichaceae</taxon>
        <taxon>Breznakia</taxon>
    </lineage>
</organism>
<evidence type="ECO:0000313" key="8">
    <source>
        <dbReference type="Proteomes" id="UP000294743"/>
    </source>
</evidence>
<proteinExistence type="inferred from homology"/>
<dbReference type="GO" id="GO:0042586">
    <property type="term" value="F:peptide deformylase activity"/>
    <property type="evidence" value="ECO:0007669"/>
    <property type="project" value="UniProtKB-UniRule"/>
</dbReference>
<dbReference type="Pfam" id="PF01327">
    <property type="entry name" value="Pep_deformylase"/>
    <property type="match status" value="1"/>
</dbReference>
<feature type="binding site" evidence="6">
    <location>
        <position position="112"/>
    </location>
    <ligand>
        <name>Fe cation</name>
        <dbReference type="ChEBI" id="CHEBI:24875"/>
    </ligand>
</feature>
<dbReference type="NCBIfam" id="TIGR00079">
    <property type="entry name" value="pept_deformyl"/>
    <property type="match status" value="1"/>
</dbReference>
<dbReference type="PRINTS" id="PR01576">
    <property type="entry name" value="PDEFORMYLASE"/>
</dbReference>
<gene>
    <name evidence="6" type="primary">def</name>
    <name evidence="7" type="ORF">EDD63_11045</name>
</gene>
<keyword evidence="2 6" id="KW-0479">Metal-binding</keyword>
<dbReference type="GO" id="GO:0046872">
    <property type="term" value="F:metal ion binding"/>
    <property type="evidence" value="ECO:0007669"/>
    <property type="project" value="UniProtKB-KW"/>
</dbReference>
<dbReference type="AlphaFoldDB" id="A0A4R7ZT40"/>
<dbReference type="InterPro" id="IPR036821">
    <property type="entry name" value="Peptide_deformylase_sf"/>
</dbReference>
<dbReference type="EC" id="3.5.1.88" evidence="6"/>
<dbReference type="RefSeq" id="WP_134168906.1">
    <property type="nucleotide sequence ID" value="NZ_SODD01000010.1"/>
</dbReference>
<dbReference type="OrthoDB" id="9784988at2"/>
<evidence type="ECO:0000256" key="1">
    <source>
        <dbReference type="ARBA" id="ARBA00010759"/>
    </source>
</evidence>
<dbReference type="EMBL" id="SODD01000010">
    <property type="protein sequence ID" value="TDW20825.1"/>
    <property type="molecule type" value="Genomic_DNA"/>
</dbReference>
<feature type="binding site" evidence="6">
    <location>
        <position position="156"/>
    </location>
    <ligand>
        <name>Fe cation</name>
        <dbReference type="ChEBI" id="CHEBI:24875"/>
    </ligand>
</feature>
<accession>A0A4R7ZT40</accession>
<evidence type="ECO:0000256" key="5">
    <source>
        <dbReference type="ARBA" id="ARBA00023004"/>
    </source>
</evidence>
<dbReference type="GO" id="GO:0006412">
    <property type="term" value="P:translation"/>
    <property type="evidence" value="ECO:0007669"/>
    <property type="project" value="UniProtKB-UniRule"/>
</dbReference>
<feature type="binding site" evidence="6">
    <location>
        <position position="160"/>
    </location>
    <ligand>
        <name>Fe cation</name>
        <dbReference type="ChEBI" id="CHEBI:24875"/>
    </ligand>
</feature>
<dbReference type="InterPro" id="IPR023635">
    <property type="entry name" value="Peptide_deformylase"/>
</dbReference>
<name>A0A4R7ZT40_9FIRM</name>
<keyword evidence="4 6" id="KW-0648">Protein biosynthesis</keyword>
<comment type="cofactor">
    <cofactor evidence="6">
        <name>Fe(2+)</name>
        <dbReference type="ChEBI" id="CHEBI:29033"/>
    </cofactor>
    <text evidence="6">Binds 1 Fe(2+) ion.</text>
</comment>
<dbReference type="Gene3D" id="3.90.45.10">
    <property type="entry name" value="Peptide deformylase"/>
    <property type="match status" value="1"/>
</dbReference>
<dbReference type="Proteomes" id="UP000294743">
    <property type="component" value="Unassembled WGS sequence"/>
</dbReference>
<dbReference type="HAMAP" id="MF_00163">
    <property type="entry name" value="Pep_deformylase"/>
    <property type="match status" value="1"/>
</dbReference>
<dbReference type="PIRSF" id="PIRSF004749">
    <property type="entry name" value="Pep_def"/>
    <property type="match status" value="1"/>
</dbReference>
<dbReference type="PANTHER" id="PTHR10458:SF8">
    <property type="entry name" value="PEPTIDE DEFORMYLASE 2"/>
    <property type="match status" value="1"/>
</dbReference>
<keyword evidence="3 6" id="KW-0378">Hydrolase</keyword>
<evidence type="ECO:0000313" key="7">
    <source>
        <dbReference type="EMBL" id="TDW20825.1"/>
    </source>
</evidence>
<dbReference type="PANTHER" id="PTHR10458">
    <property type="entry name" value="PEPTIDE DEFORMYLASE"/>
    <property type="match status" value="1"/>
</dbReference>
<evidence type="ECO:0000256" key="2">
    <source>
        <dbReference type="ARBA" id="ARBA00022723"/>
    </source>
</evidence>
<keyword evidence="8" id="KW-1185">Reference proteome</keyword>
<protein>
    <recommendedName>
        <fullName evidence="6">Peptide deformylase</fullName>
        <shortName evidence="6">PDF</shortName>
        <ecNumber evidence="6">3.5.1.88</ecNumber>
    </recommendedName>
    <alternativeName>
        <fullName evidence="6">Polypeptide deformylase</fullName>
    </alternativeName>
</protein>
<sequence length="186" mass="21228">MRLTIKDIILDSDPRIREVSEEVSFPLSKEDEALIQALYQYVCESTDEEKIENEGFKPAVGLAAIQVAQKKRMLAVVLRGEEDEIVEQYALINPKLISHSEQDSYLANGEGCLSVEEVHQGIVPRHARITIEAYDYLQKKDVRIRARGYTAIVLQHEMDHLDGTLFYDHIKENQGPETLHDPIVIE</sequence>
<comment type="similarity">
    <text evidence="1 6">Belongs to the polypeptide deformylase family.</text>
</comment>
<comment type="caution">
    <text evidence="7">The sequence shown here is derived from an EMBL/GenBank/DDBJ whole genome shotgun (WGS) entry which is preliminary data.</text>
</comment>